<dbReference type="STRING" id="99656.SAMN05421659_1033"/>
<dbReference type="GO" id="GO:0009254">
    <property type="term" value="P:peptidoglycan turnover"/>
    <property type="evidence" value="ECO:0007669"/>
    <property type="project" value="TreeGrafter"/>
</dbReference>
<dbReference type="SUPFAM" id="SSF51445">
    <property type="entry name" value="(Trans)glycosidases"/>
    <property type="match status" value="1"/>
</dbReference>
<accession>A0A1I0NCM8</accession>
<gene>
    <name evidence="7" type="ORF">SAMN05421659_1033</name>
</gene>
<evidence type="ECO:0000313" key="7">
    <source>
        <dbReference type="EMBL" id="SEV99000.1"/>
    </source>
</evidence>
<evidence type="ECO:0000256" key="3">
    <source>
        <dbReference type="ARBA" id="ARBA00012663"/>
    </source>
</evidence>
<feature type="domain" description="Glycoside hydrolase family 3 N-terminal" evidence="6">
    <location>
        <begin position="27"/>
        <end position="345"/>
    </location>
</feature>
<dbReference type="Proteomes" id="UP000199701">
    <property type="component" value="Unassembled WGS sequence"/>
</dbReference>
<keyword evidence="8" id="KW-1185">Reference proteome</keyword>
<reference evidence="7 8" key="1">
    <citation type="submission" date="2016-10" db="EMBL/GenBank/DDBJ databases">
        <authorList>
            <person name="de Groot N.N."/>
        </authorList>
    </citation>
    <scope>NUCLEOTIDE SEQUENCE [LARGE SCALE GENOMIC DNA]</scope>
    <source>
        <strain evidence="7 8">DSM 9179</strain>
    </source>
</reference>
<dbReference type="OrthoDB" id="9805821at2"/>
<dbReference type="Gene3D" id="3.20.20.300">
    <property type="entry name" value="Glycoside hydrolase, family 3, N-terminal domain"/>
    <property type="match status" value="1"/>
</dbReference>
<comment type="similarity">
    <text evidence="2">Belongs to the glycosyl hydrolase 3 family.</text>
</comment>
<dbReference type="InterPro" id="IPR050226">
    <property type="entry name" value="NagZ_Beta-hexosaminidase"/>
</dbReference>
<dbReference type="PANTHER" id="PTHR30480:SF13">
    <property type="entry name" value="BETA-HEXOSAMINIDASE"/>
    <property type="match status" value="1"/>
</dbReference>
<dbReference type="AlphaFoldDB" id="A0A1I0NCM8"/>
<sequence length="564" mass="63116">MLNLKTKPFFLSEEQIAWVEKTLGELTTDEKVEQLFCPLIYTNNPDVLKNIISKQKFGAVMFRSGNAIEIQTAINALQETSKIPLLISANLEDGGNGIADEGTYMGRQMLIAATDDTRKAYQLGKICGREGKAVGVNWAFSPVVDIDINFRSPITNVRTYGSNPDKVLSMGRSYIKGLTEEGLIPSIKHFPGDGVDERDQHLVTSVNSLTIEEWEENYGKVYRALIEDGAMTAMVGHIAMPAMEEYFDKKPCTKVIPASVSHNVITGYLRGVLGFNGLISTDASPMVGFTSVTQRRTAVPAAIENGCDVFLFTRDLEEDIQYMKKGVEDGLLSEKRLNEAVTRILATKAAMGLPTQQKEGRLYRTEEELKVFQSQEHLTWAKECADEAVTLVKDTQNLLPLIVNKHIKVLLEILGDFTSNDRVYEQFETLLKKEGFQVTKYIPETMQTIFQNTKVADFKAKYDLVVYIGNIENASNNTVARINWHTLFGAGNNLPWFADEVPTLFISVGNPYHLFDVPMIKTYINGYCNSPYVIDSVVDKIMGRSRFKGQSPVDPFCGVWDTRL</sequence>
<evidence type="ECO:0000256" key="4">
    <source>
        <dbReference type="ARBA" id="ARBA00022801"/>
    </source>
</evidence>
<dbReference type="InterPro" id="IPR036881">
    <property type="entry name" value="Glyco_hydro_3_C_sf"/>
</dbReference>
<keyword evidence="5" id="KW-0326">Glycosidase</keyword>
<dbReference type="GO" id="GO:0004563">
    <property type="term" value="F:beta-N-acetylhexosaminidase activity"/>
    <property type="evidence" value="ECO:0007669"/>
    <property type="project" value="UniProtKB-EC"/>
</dbReference>
<organism evidence="7 8">
    <name type="scientific">[Clostridium] fimetarium</name>
    <dbReference type="NCBI Taxonomy" id="99656"/>
    <lineage>
        <taxon>Bacteria</taxon>
        <taxon>Bacillati</taxon>
        <taxon>Bacillota</taxon>
        <taxon>Clostridia</taxon>
        <taxon>Lachnospirales</taxon>
        <taxon>Lachnospiraceae</taxon>
    </lineage>
</organism>
<evidence type="ECO:0000256" key="2">
    <source>
        <dbReference type="ARBA" id="ARBA00005336"/>
    </source>
</evidence>
<dbReference type="GO" id="GO:0005975">
    <property type="term" value="P:carbohydrate metabolic process"/>
    <property type="evidence" value="ECO:0007669"/>
    <property type="project" value="InterPro"/>
</dbReference>
<proteinExistence type="inferred from homology"/>
<evidence type="ECO:0000256" key="1">
    <source>
        <dbReference type="ARBA" id="ARBA00001231"/>
    </source>
</evidence>
<evidence type="ECO:0000313" key="8">
    <source>
        <dbReference type="Proteomes" id="UP000199701"/>
    </source>
</evidence>
<dbReference type="Pfam" id="PF00933">
    <property type="entry name" value="Glyco_hydro_3"/>
    <property type="match status" value="1"/>
</dbReference>
<dbReference type="RefSeq" id="WP_092451030.1">
    <property type="nucleotide sequence ID" value="NZ_FOJI01000003.1"/>
</dbReference>
<dbReference type="PANTHER" id="PTHR30480">
    <property type="entry name" value="BETA-HEXOSAMINIDASE-RELATED"/>
    <property type="match status" value="1"/>
</dbReference>
<evidence type="ECO:0000259" key="6">
    <source>
        <dbReference type="Pfam" id="PF00933"/>
    </source>
</evidence>
<dbReference type="EC" id="3.2.1.52" evidence="3"/>
<dbReference type="InterPro" id="IPR001764">
    <property type="entry name" value="Glyco_hydro_3_N"/>
</dbReference>
<dbReference type="InterPro" id="IPR036962">
    <property type="entry name" value="Glyco_hydro_3_N_sf"/>
</dbReference>
<dbReference type="Gene3D" id="3.40.50.1700">
    <property type="entry name" value="Glycoside hydrolase family 3 C-terminal domain"/>
    <property type="match status" value="1"/>
</dbReference>
<protein>
    <recommendedName>
        <fullName evidence="3">beta-N-acetylhexosaminidase</fullName>
        <ecNumber evidence="3">3.2.1.52</ecNumber>
    </recommendedName>
</protein>
<dbReference type="EMBL" id="FOJI01000003">
    <property type="protein sequence ID" value="SEV99000.1"/>
    <property type="molecule type" value="Genomic_DNA"/>
</dbReference>
<evidence type="ECO:0000256" key="5">
    <source>
        <dbReference type="ARBA" id="ARBA00023295"/>
    </source>
</evidence>
<name>A0A1I0NCM8_9FIRM</name>
<dbReference type="InterPro" id="IPR017853">
    <property type="entry name" value="GH"/>
</dbReference>
<comment type="catalytic activity">
    <reaction evidence="1">
        <text>Hydrolysis of terminal non-reducing N-acetyl-D-hexosamine residues in N-acetyl-beta-D-hexosaminides.</text>
        <dbReference type="EC" id="3.2.1.52"/>
    </reaction>
</comment>
<keyword evidence="4" id="KW-0378">Hydrolase</keyword>